<dbReference type="PANTHER" id="PTHR11799:SF12">
    <property type="entry name" value="PARAOXONASE-RELATED"/>
    <property type="match status" value="1"/>
</dbReference>
<dbReference type="AlphaFoldDB" id="A0A368C7Y9"/>
<accession>A0A368C7Y9</accession>
<evidence type="ECO:0000256" key="1">
    <source>
        <dbReference type="SAM" id="Phobius"/>
    </source>
</evidence>
<dbReference type="Proteomes" id="UP000252915">
    <property type="component" value="Unassembled WGS sequence"/>
</dbReference>
<keyword evidence="1" id="KW-0812">Transmembrane</keyword>
<dbReference type="SUPFAM" id="SSF63829">
    <property type="entry name" value="Calcium-dependent phosphotriesterase"/>
    <property type="match status" value="1"/>
</dbReference>
<proteinExistence type="predicted"/>
<feature type="transmembrane region" description="Helical" evidence="1">
    <location>
        <begin position="67"/>
        <end position="85"/>
    </location>
</feature>
<feature type="transmembrane region" description="Helical" evidence="1">
    <location>
        <begin position="100"/>
        <end position="119"/>
    </location>
</feature>
<evidence type="ECO:0000259" key="2">
    <source>
        <dbReference type="Pfam" id="PF08450"/>
    </source>
</evidence>
<evidence type="ECO:0000313" key="3">
    <source>
        <dbReference type="EMBL" id="RCL45086.1"/>
    </source>
</evidence>
<dbReference type="Gene3D" id="2.120.10.30">
    <property type="entry name" value="TolB, C-terminal domain"/>
    <property type="match status" value="1"/>
</dbReference>
<name>A0A368C7Y9_9GAMM</name>
<dbReference type="InterPro" id="IPR013658">
    <property type="entry name" value="SGL"/>
</dbReference>
<keyword evidence="1" id="KW-0472">Membrane</keyword>
<reference evidence="3 4" key="1">
    <citation type="journal article" date="2018" name="Microbiome">
        <title>Fine metagenomic profile of the Mediterranean stratified and mixed water columns revealed by assembly and recruitment.</title>
        <authorList>
            <person name="Haro-Moreno J.M."/>
            <person name="Lopez-Perez M."/>
            <person name="De La Torre J.R."/>
            <person name="Picazo A."/>
            <person name="Camacho A."/>
            <person name="Rodriguez-Valera F."/>
        </authorList>
    </citation>
    <scope>NUCLEOTIDE SEQUENCE [LARGE SCALE GENOMIC DNA]</scope>
    <source>
        <strain evidence="3">MED-G78</strain>
    </source>
</reference>
<dbReference type="Pfam" id="PF08450">
    <property type="entry name" value="SGL"/>
    <property type="match status" value="1"/>
</dbReference>
<organism evidence="3 4">
    <name type="scientific">SAR86 cluster bacterium</name>
    <dbReference type="NCBI Taxonomy" id="2030880"/>
    <lineage>
        <taxon>Bacteria</taxon>
        <taxon>Pseudomonadati</taxon>
        <taxon>Pseudomonadota</taxon>
        <taxon>Gammaproteobacteria</taxon>
        <taxon>SAR86 cluster</taxon>
    </lineage>
</organism>
<keyword evidence="1" id="KW-1133">Transmembrane helix</keyword>
<feature type="transmembrane region" description="Helical" evidence="1">
    <location>
        <begin position="35"/>
        <end position="55"/>
    </location>
</feature>
<sequence length="459" mass="52377">MNEILAIIFLLFAVIISFSKKLMLIGFQLFFDKQINLKLIGLLALIIGGLLLYAVDFSWSDRIWKNTLFVFGVISILRGLIAIFFENLVYKFAKIFSNNYYKFSITLSVLFLSLALLMVSRDYLGPVKNIDDCVSDELITIYCEFTNPEDIALLPDNEFLLLSEFGGIRPYEEKDGQGAFALLRLKDNKRINPKIIFSKNTWGDPKCTRTPDDGFGPHGIDLVTRADGSIQVGFVNHYPFESIEFFELNQNDAKWEMTWRGCVNTPKHNYFNDLSIRRDGTFYASHMYKRSITINEWLSAALFKYATGYVVKWDKESFTKVPNSDGSQPNGIGLDETNELLYINHNLGDKLEVVDLINNQVIGTYRINSPDNMIITDDSIWLTSLDHETLDALPCAESGSINCSLPFSIHEIDRVTLERKNLYSFQETVFGFPTTAYPINKTVYIGSFHSDRMASFTLD</sequence>
<comment type="caution">
    <text evidence="3">The sequence shown here is derived from an EMBL/GenBank/DDBJ whole genome shotgun (WGS) entry which is preliminary data.</text>
</comment>
<protein>
    <recommendedName>
        <fullName evidence="2">SMP-30/Gluconolactonase/LRE-like region domain-containing protein</fullName>
    </recommendedName>
</protein>
<dbReference type="EMBL" id="QOPI01000005">
    <property type="protein sequence ID" value="RCL45086.1"/>
    <property type="molecule type" value="Genomic_DNA"/>
</dbReference>
<dbReference type="InterPro" id="IPR051288">
    <property type="entry name" value="Serum_paraoxonase/arylesterase"/>
</dbReference>
<feature type="domain" description="SMP-30/Gluconolactonase/LRE-like region" evidence="2">
    <location>
        <begin position="248"/>
        <end position="360"/>
    </location>
</feature>
<evidence type="ECO:0000313" key="4">
    <source>
        <dbReference type="Proteomes" id="UP000252915"/>
    </source>
</evidence>
<gene>
    <name evidence="3" type="ORF">DBW92_01850</name>
</gene>
<dbReference type="InterPro" id="IPR011042">
    <property type="entry name" value="6-blade_b-propeller_TolB-like"/>
</dbReference>
<dbReference type="PANTHER" id="PTHR11799">
    <property type="entry name" value="PARAOXONASE"/>
    <property type="match status" value="1"/>
</dbReference>